<dbReference type="EMBL" id="CAKOGP040002313">
    <property type="protein sequence ID" value="CAJ1966924.1"/>
    <property type="molecule type" value="Genomic_DNA"/>
</dbReference>
<reference evidence="3" key="1">
    <citation type="submission" date="2023-08" db="EMBL/GenBank/DDBJ databases">
        <authorList>
            <person name="Audoor S."/>
            <person name="Bilcke G."/>
        </authorList>
    </citation>
    <scope>NUCLEOTIDE SEQUENCE</scope>
</reference>
<name>A0AAD2GA16_9STRA</name>
<feature type="compositionally biased region" description="Polar residues" evidence="1">
    <location>
        <begin position="298"/>
        <end position="330"/>
    </location>
</feature>
<gene>
    <name evidence="3" type="ORF">CYCCA115_LOCUS22510</name>
</gene>
<evidence type="ECO:0000259" key="2">
    <source>
        <dbReference type="Pfam" id="PF23191"/>
    </source>
</evidence>
<feature type="compositionally biased region" description="Acidic residues" evidence="1">
    <location>
        <begin position="392"/>
        <end position="401"/>
    </location>
</feature>
<dbReference type="AlphaFoldDB" id="A0AAD2GA16"/>
<feature type="compositionally biased region" description="Basic residues" evidence="1">
    <location>
        <begin position="173"/>
        <end position="182"/>
    </location>
</feature>
<dbReference type="Pfam" id="PF23191">
    <property type="entry name" value="WHD_MCM3_C"/>
    <property type="match status" value="1"/>
</dbReference>
<evidence type="ECO:0000313" key="4">
    <source>
        <dbReference type="Proteomes" id="UP001295423"/>
    </source>
</evidence>
<sequence>MEWKVGQSVQVQSRTWAGINKPGGCARITKVHYFDTSTDDDGNQNNSSKNIQGLDVKYVVGGGFEKNLDPNLVFHLETLQRGGRKRRGREFLMERVDDIRSKVCKSKQKQPEKKVKGKSAKQKDEAKKSTKRRLPLPIKKGGRTENEDPQSATLSPSEPSSPSAVSSSPPQPKSRRKVAKTLVPAKKKIVVAVASNNTKDAVKPMEVVFTDQCIEVSPLDRILARKQKKSPPEVRRGLFESRKQDSPTDQGEIAAAVQAAAFAVAPKANKVVAATSATSTATGSSKKQKKKQQYNKQMPQSTMGKQQSRQTTEAAVNDTPTQQQNPSVSRHQPLHHMAAKPPASYTPKLQMPRPPPKHAVKPGKSVPLKRVFENEMQKARQFIDDLIKPREEEEDLEEDKDDSQRQPSSPSRFVQFMTIFNRIRLRMDDGTIEEEDFLKQVNAEAIRAYDKNEINTFIDKLSEQGKVMKSDGNIYII</sequence>
<dbReference type="Proteomes" id="UP001295423">
    <property type="component" value="Unassembled WGS sequence"/>
</dbReference>
<keyword evidence="4" id="KW-1185">Reference proteome</keyword>
<feature type="region of interest" description="Disordered" evidence="1">
    <location>
        <begin position="102"/>
        <end position="182"/>
    </location>
</feature>
<feature type="compositionally biased region" description="Basic and acidic residues" evidence="1">
    <location>
        <begin position="230"/>
        <end position="246"/>
    </location>
</feature>
<feature type="compositionally biased region" description="Basic and acidic residues" evidence="1">
    <location>
        <begin position="382"/>
        <end position="391"/>
    </location>
</feature>
<feature type="compositionally biased region" description="Low complexity" evidence="1">
    <location>
        <begin position="155"/>
        <end position="168"/>
    </location>
</feature>
<feature type="compositionally biased region" description="Low complexity" evidence="1">
    <location>
        <begin position="269"/>
        <end position="285"/>
    </location>
</feature>
<protein>
    <recommendedName>
        <fullName evidence="2">MCM3-like winged helix domain-containing protein</fullName>
    </recommendedName>
</protein>
<proteinExistence type="predicted"/>
<evidence type="ECO:0000313" key="3">
    <source>
        <dbReference type="EMBL" id="CAJ1966924.1"/>
    </source>
</evidence>
<evidence type="ECO:0000256" key="1">
    <source>
        <dbReference type="SAM" id="MobiDB-lite"/>
    </source>
</evidence>
<comment type="caution">
    <text evidence="3">The sequence shown here is derived from an EMBL/GenBank/DDBJ whole genome shotgun (WGS) entry which is preliminary data.</text>
</comment>
<feature type="region of interest" description="Disordered" evidence="1">
    <location>
        <begin position="382"/>
        <end position="412"/>
    </location>
</feature>
<organism evidence="3 4">
    <name type="scientific">Cylindrotheca closterium</name>
    <dbReference type="NCBI Taxonomy" id="2856"/>
    <lineage>
        <taxon>Eukaryota</taxon>
        <taxon>Sar</taxon>
        <taxon>Stramenopiles</taxon>
        <taxon>Ochrophyta</taxon>
        <taxon>Bacillariophyta</taxon>
        <taxon>Bacillariophyceae</taxon>
        <taxon>Bacillariophycidae</taxon>
        <taxon>Bacillariales</taxon>
        <taxon>Bacillariaceae</taxon>
        <taxon>Cylindrotheca</taxon>
    </lineage>
</organism>
<accession>A0AAD2GA16</accession>
<feature type="domain" description="MCM3-like winged helix" evidence="2">
    <location>
        <begin position="408"/>
        <end position="477"/>
    </location>
</feature>
<dbReference type="InterPro" id="IPR056575">
    <property type="entry name" value="WH_MCM3_C"/>
</dbReference>
<feature type="region of interest" description="Disordered" evidence="1">
    <location>
        <begin position="269"/>
        <end position="367"/>
    </location>
</feature>
<feature type="region of interest" description="Disordered" evidence="1">
    <location>
        <begin position="224"/>
        <end position="252"/>
    </location>
</feature>